<sequence>MKELSATQSWWIATVILITVFLATAYVGYYYYEEQVGRGDRLVLEKTALAEELRLTRAGLASTTAALMIANNQNNIFAGQIGEIASTVNVLDKLSKTDAELLQKYSKVYFLSEHYVPDSLTELPAANLFDPTKAQQIHTKVWPNLQRLLFDAASAGYPLEIVSAYRSFDTQSSLKSGYKVVYGSGANQFSADQGYSEHQLGTTVDFSTPELKGALDGRFAKTNAFAWLKSNAHRYGFTLSYPENNIYYEYEPWHWRFVGVSLAGRLQGAGQHFYDLSQRAIDEYLVSIFD</sequence>
<dbReference type="CDD" id="cd14852">
    <property type="entry name" value="LD-carboxypeptidase"/>
    <property type="match status" value="1"/>
</dbReference>
<dbReference type="AlphaFoldDB" id="A0A2H0RHK8"/>
<dbReference type="InterPro" id="IPR052179">
    <property type="entry name" value="DD-CPase-like"/>
</dbReference>
<reference evidence="3 4" key="1">
    <citation type="submission" date="2017-09" db="EMBL/GenBank/DDBJ databases">
        <title>Depth-based differentiation of microbial function through sediment-hosted aquifers and enrichment of novel symbionts in the deep terrestrial subsurface.</title>
        <authorList>
            <person name="Probst A.J."/>
            <person name="Ladd B."/>
            <person name="Jarett J.K."/>
            <person name="Geller-Mcgrath D.E."/>
            <person name="Sieber C.M."/>
            <person name="Emerson J.B."/>
            <person name="Anantharaman K."/>
            <person name="Thomas B.C."/>
            <person name="Malmstrom R."/>
            <person name="Stieglmeier M."/>
            <person name="Klingl A."/>
            <person name="Woyke T."/>
            <person name="Ryan C.M."/>
            <person name="Banfield J.F."/>
        </authorList>
    </citation>
    <scope>NUCLEOTIDE SEQUENCE [LARGE SCALE GENOMIC DNA]</scope>
    <source>
        <strain evidence="3">CG10_big_fil_rev_8_21_14_0_10_49_38</strain>
    </source>
</reference>
<evidence type="ECO:0000313" key="3">
    <source>
        <dbReference type="EMBL" id="PIR46019.1"/>
    </source>
</evidence>
<accession>A0A2H0RHK8</accession>
<dbReference type="InterPro" id="IPR003709">
    <property type="entry name" value="VanY-like_core_dom"/>
</dbReference>
<dbReference type="Proteomes" id="UP000230431">
    <property type="component" value="Unassembled WGS sequence"/>
</dbReference>
<evidence type="ECO:0000313" key="4">
    <source>
        <dbReference type="Proteomes" id="UP000230431"/>
    </source>
</evidence>
<evidence type="ECO:0000259" key="2">
    <source>
        <dbReference type="Pfam" id="PF02557"/>
    </source>
</evidence>
<organism evidence="3 4">
    <name type="scientific">Candidatus Vogelbacteria bacterium CG10_big_fil_rev_8_21_14_0_10_49_38</name>
    <dbReference type="NCBI Taxonomy" id="1975043"/>
    <lineage>
        <taxon>Bacteria</taxon>
        <taxon>Candidatus Vogeliibacteriota</taxon>
    </lineage>
</organism>
<name>A0A2H0RHK8_9BACT</name>
<dbReference type="SUPFAM" id="SSF55166">
    <property type="entry name" value="Hedgehog/DD-peptidase"/>
    <property type="match status" value="1"/>
</dbReference>
<keyword evidence="1" id="KW-0812">Transmembrane</keyword>
<proteinExistence type="predicted"/>
<dbReference type="InterPro" id="IPR058193">
    <property type="entry name" value="VanY/YodJ_core_dom"/>
</dbReference>
<dbReference type="PANTHER" id="PTHR34385">
    <property type="entry name" value="D-ALANYL-D-ALANINE CARBOXYPEPTIDASE"/>
    <property type="match status" value="1"/>
</dbReference>
<keyword evidence="1" id="KW-1133">Transmembrane helix</keyword>
<dbReference type="InterPro" id="IPR009045">
    <property type="entry name" value="Zn_M74/Hedgehog-like"/>
</dbReference>
<comment type="caution">
    <text evidence="3">The sequence shown here is derived from an EMBL/GenBank/DDBJ whole genome shotgun (WGS) entry which is preliminary data.</text>
</comment>
<dbReference type="Gene3D" id="3.30.1380.10">
    <property type="match status" value="1"/>
</dbReference>
<dbReference type="GO" id="GO:0006508">
    <property type="term" value="P:proteolysis"/>
    <property type="evidence" value="ECO:0007669"/>
    <property type="project" value="InterPro"/>
</dbReference>
<gene>
    <name evidence="3" type="ORF">COV08_01965</name>
</gene>
<dbReference type="Pfam" id="PF02557">
    <property type="entry name" value="VanY"/>
    <property type="match status" value="1"/>
</dbReference>
<keyword evidence="1" id="KW-0472">Membrane</keyword>
<dbReference type="PANTHER" id="PTHR34385:SF1">
    <property type="entry name" value="PEPTIDOGLYCAN L-ALANYL-D-GLUTAMATE ENDOPEPTIDASE CWLK"/>
    <property type="match status" value="1"/>
</dbReference>
<dbReference type="GO" id="GO:0008233">
    <property type="term" value="F:peptidase activity"/>
    <property type="evidence" value="ECO:0007669"/>
    <property type="project" value="InterPro"/>
</dbReference>
<evidence type="ECO:0000256" key="1">
    <source>
        <dbReference type="SAM" id="Phobius"/>
    </source>
</evidence>
<protein>
    <recommendedName>
        <fullName evidence="2">D-alanyl-D-alanine carboxypeptidase-like core domain-containing protein</fullName>
    </recommendedName>
</protein>
<feature type="transmembrane region" description="Helical" evidence="1">
    <location>
        <begin position="12"/>
        <end position="32"/>
    </location>
</feature>
<dbReference type="EMBL" id="PCYK01000014">
    <property type="protein sequence ID" value="PIR46019.1"/>
    <property type="molecule type" value="Genomic_DNA"/>
</dbReference>
<feature type="domain" description="D-alanyl-D-alanine carboxypeptidase-like core" evidence="2">
    <location>
        <begin position="136"/>
        <end position="259"/>
    </location>
</feature>